<accession>A0ABW5ZTN7</accession>
<dbReference type="InterPro" id="IPR036873">
    <property type="entry name" value="Rhodanese-like_dom_sf"/>
</dbReference>
<proteinExistence type="predicted"/>
<dbReference type="InterPro" id="IPR001763">
    <property type="entry name" value="Rhodanese-like_dom"/>
</dbReference>
<dbReference type="SUPFAM" id="SSF52821">
    <property type="entry name" value="Rhodanese/Cell cycle control phosphatase"/>
    <property type="match status" value="1"/>
</dbReference>
<evidence type="ECO:0000313" key="3">
    <source>
        <dbReference type="Proteomes" id="UP001597548"/>
    </source>
</evidence>
<dbReference type="RefSeq" id="WP_194509336.1">
    <property type="nucleotide sequence ID" value="NZ_JADILU010000007.1"/>
</dbReference>
<evidence type="ECO:0000313" key="2">
    <source>
        <dbReference type="EMBL" id="MFD2915775.1"/>
    </source>
</evidence>
<dbReference type="Proteomes" id="UP001597548">
    <property type="component" value="Unassembled WGS sequence"/>
</dbReference>
<dbReference type="SMART" id="SM00450">
    <property type="entry name" value="RHOD"/>
    <property type="match status" value="1"/>
</dbReference>
<dbReference type="InterPro" id="IPR050229">
    <property type="entry name" value="GlpE_sulfurtransferase"/>
</dbReference>
<feature type="domain" description="Rhodanese" evidence="1">
    <location>
        <begin position="37"/>
        <end position="119"/>
    </location>
</feature>
<dbReference type="PANTHER" id="PTHR43031">
    <property type="entry name" value="FAD-DEPENDENT OXIDOREDUCTASE"/>
    <property type="match status" value="1"/>
</dbReference>
<reference evidence="3" key="1">
    <citation type="journal article" date="2019" name="Int. J. Syst. Evol. Microbiol.">
        <title>The Global Catalogue of Microorganisms (GCM) 10K type strain sequencing project: providing services to taxonomists for standard genome sequencing and annotation.</title>
        <authorList>
            <consortium name="The Broad Institute Genomics Platform"/>
            <consortium name="The Broad Institute Genome Sequencing Center for Infectious Disease"/>
            <person name="Wu L."/>
            <person name="Ma J."/>
        </authorList>
    </citation>
    <scope>NUCLEOTIDE SEQUENCE [LARGE SCALE GENOMIC DNA]</scope>
    <source>
        <strain evidence="3">KCTC 32514</strain>
    </source>
</reference>
<protein>
    <submittedName>
        <fullName evidence="2">Rhodanese-like domain-containing protein</fullName>
    </submittedName>
</protein>
<dbReference type="PROSITE" id="PS50206">
    <property type="entry name" value="RHODANESE_3"/>
    <property type="match status" value="1"/>
</dbReference>
<dbReference type="Pfam" id="PF00581">
    <property type="entry name" value="Rhodanese"/>
    <property type="match status" value="1"/>
</dbReference>
<comment type="caution">
    <text evidence="2">The sequence shown here is derived from an EMBL/GenBank/DDBJ whole genome shotgun (WGS) entry which is preliminary data.</text>
</comment>
<evidence type="ECO:0000259" key="1">
    <source>
        <dbReference type="PROSITE" id="PS50206"/>
    </source>
</evidence>
<dbReference type="PANTHER" id="PTHR43031:SF18">
    <property type="entry name" value="RHODANESE-RELATED SULFURTRANSFERASES"/>
    <property type="match status" value="1"/>
</dbReference>
<keyword evidence="3" id="KW-1185">Reference proteome</keyword>
<gene>
    <name evidence="2" type="ORF">ACFS29_09005</name>
</gene>
<dbReference type="EMBL" id="JBHUOS010000008">
    <property type="protein sequence ID" value="MFD2915775.1"/>
    <property type="molecule type" value="Genomic_DNA"/>
</dbReference>
<dbReference type="CDD" id="cd00158">
    <property type="entry name" value="RHOD"/>
    <property type="match status" value="1"/>
</dbReference>
<name>A0ABW5ZTN7_9FLAO</name>
<sequence>MKYVIIISFFTALFGVNTFQTNAIKVLSLTEFKEHTENKKVQLIDVRTPDEFNSGHIKDAKNIDFFSGKFNVEFNKLDKEQPVYVYCRSGSRSRKTANKLEAIGFTEIYDLNGGFLNYK</sequence>
<dbReference type="Gene3D" id="3.40.250.10">
    <property type="entry name" value="Rhodanese-like domain"/>
    <property type="match status" value="1"/>
</dbReference>
<organism evidence="2 3">
    <name type="scientific">Psychroserpens luteus</name>
    <dbReference type="NCBI Taxonomy" id="1434066"/>
    <lineage>
        <taxon>Bacteria</taxon>
        <taxon>Pseudomonadati</taxon>
        <taxon>Bacteroidota</taxon>
        <taxon>Flavobacteriia</taxon>
        <taxon>Flavobacteriales</taxon>
        <taxon>Flavobacteriaceae</taxon>
        <taxon>Psychroserpens</taxon>
    </lineage>
</organism>